<proteinExistence type="predicted"/>
<accession>A0ABQ4Q4M0</accession>
<name>A0ABQ4Q4M0_9BURK</name>
<feature type="region of interest" description="Disordered" evidence="1">
    <location>
        <begin position="29"/>
        <end position="52"/>
    </location>
</feature>
<keyword evidence="3" id="KW-1185">Reference proteome</keyword>
<evidence type="ECO:0000313" key="3">
    <source>
        <dbReference type="Proteomes" id="UP000887222"/>
    </source>
</evidence>
<dbReference type="Proteomes" id="UP000887222">
    <property type="component" value="Unassembled WGS sequence"/>
</dbReference>
<reference evidence="2 3" key="1">
    <citation type="journal article" date="2022" name="Int. J. Syst. Evol. Microbiol.">
        <title>Noviherbaspirillum aridicola sp. nov., isolated from an arid soil in Pakistan.</title>
        <authorList>
            <person name="Khan I.U."/>
            <person name="Saqib M."/>
            <person name="Amin A."/>
            <person name="Hussain F."/>
            <person name="Li L."/>
            <person name="Liu Y.H."/>
            <person name="Fang B.Z."/>
            <person name="Ahmed I."/>
            <person name="Li W.J."/>
        </authorList>
    </citation>
    <scope>NUCLEOTIDE SEQUENCE [LARGE SCALE GENOMIC DNA]</scope>
    <source>
        <strain evidence="2 3">NCCP-691</strain>
    </source>
</reference>
<organism evidence="2 3">
    <name type="scientific">Noviherbaspirillum aridicola</name>
    <dbReference type="NCBI Taxonomy" id="2849687"/>
    <lineage>
        <taxon>Bacteria</taxon>
        <taxon>Pseudomonadati</taxon>
        <taxon>Pseudomonadota</taxon>
        <taxon>Betaproteobacteria</taxon>
        <taxon>Burkholderiales</taxon>
        <taxon>Oxalobacteraceae</taxon>
        <taxon>Noviherbaspirillum</taxon>
    </lineage>
</organism>
<protein>
    <recommendedName>
        <fullName evidence="4">Lipoprotein</fullName>
    </recommendedName>
</protein>
<evidence type="ECO:0000256" key="1">
    <source>
        <dbReference type="SAM" id="MobiDB-lite"/>
    </source>
</evidence>
<comment type="caution">
    <text evidence="2">The sequence shown here is derived from an EMBL/GenBank/DDBJ whole genome shotgun (WGS) entry which is preliminary data.</text>
</comment>
<dbReference type="EMBL" id="BPMK01000008">
    <property type="protein sequence ID" value="GIZ52059.1"/>
    <property type="molecule type" value="Genomic_DNA"/>
</dbReference>
<gene>
    <name evidence="2" type="ORF">NCCP691_20730</name>
</gene>
<sequence length="71" mass="7663">MMLGACALLLSACGEIDQSKTAGNTYRNDVPASQGAKNAHVVSGWQPGNQGSWENQIRARGQLQNEYQKVN</sequence>
<evidence type="ECO:0008006" key="4">
    <source>
        <dbReference type="Google" id="ProtNLM"/>
    </source>
</evidence>
<evidence type="ECO:0000313" key="2">
    <source>
        <dbReference type="EMBL" id="GIZ52059.1"/>
    </source>
</evidence>